<dbReference type="AlphaFoldDB" id="A0A9D4X9Z1"/>
<dbReference type="Pfam" id="PF01535">
    <property type="entry name" value="PPR"/>
    <property type="match status" value="1"/>
</dbReference>
<gene>
    <name evidence="2" type="ORF">KIW84_041386</name>
</gene>
<accession>A0A9D4X9Z1</accession>
<sequence length="250" mass="28195">MSVEALALFKVVHRLNEKSNDVAFWGILHACACLGALDLGNWVHAYIDKNLKSSSNASLWTSLIDLYAKCGCVEAAELGFTNTLYRNLASWNAMLSRFSMHGHAEMVNKGFQPEIGTLCLHIDLLARAEKFQEARFLLKYMKMEPDTAIWGSLVSGCKAHGHVELGEYRAECLFQLEPENAGPYLCFCRIFMQELVDGMMYSMIRTELNDERMKKVPGCTSKEIHGVVHEFLAGDNFYPECRNIYTCNVG</sequence>
<dbReference type="GO" id="GO:0003723">
    <property type="term" value="F:RNA binding"/>
    <property type="evidence" value="ECO:0007669"/>
    <property type="project" value="InterPro"/>
</dbReference>
<dbReference type="Proteomes" id="UP001058974">
    <property type="component" value="Chromosome 4"/>
</dbReference>
<dbReference type="InterPro" id="IPR046960">
    <property type="entry name" value="PPR_At4g14850-like_plant"/>
</dbReference>
<dbReference type="InterPro" id="IPR002885">
    <property type="entry name" value="PPR_rpt"/>
</dbReference>
<proteinExistence type="predicted"/>
<comment type="caution">
    <text evidence="2">The sequence shown here is derived from an EMBL/GenBank/DDBJ whole genome shotgun (WGS) entry which is preliminary data.</text>
</comment>
<evidence type="ECO:0000256" key="1">
    <source>
        <dbReference type="ARBA" id="ARBA00022737"/>
    </source>
</evidence>
<dbReference type="Gene3D" id="1.25.40.10">
    <property type="entry name" value="Tetratricopeptide repeat domain"/>
    <property type="match status" value="1"/>
</dbReference>
<dbReference type="GO" id="GO:0009451">
    <property type="term" value="P:RNA modification"/>
    <property type="evidence" value="ECO:0007669"/>
    <property type="project" value="InterPro"/>
</dbReference>
<dbReference type="Gramene" id="Psat04G0138600-T1">
    <property type="protein sequence ID" value="KAI5416312.1"/>
    <property type="gene ID" value="KIW84_041386"/>
</dbReference>
<keyword evidence="1" id="KW-0677">Repeat</keyword>
<protein>
    <recommendedName>
        <fullName evidence="4">Pentatricopeptide repeat-containing protein</fullName>
    </recommendedName>
</protein>
<name>A0A9D4X9Z1_PEA</name>
<evidence type="ECO:0000313" key="2">
    <source>
        <dbReference type="EMBL" id="KAI5416312.1"/>
    </source>
</evidence>
<evidence type="ECO:0000313" key="3">
    <source>
        <dbReference type="Proteomes" id="UP001058974"/>
    </source>
</evidence>
<dbReference type="InterPro" id="IPR011990">
    <property type="entry name" value="TPR-like_helical_dom_sf"/>
</dbReference>
<reference evidence="2 3" key="1">
    <citation type="journal article" date="2022" name="Nat. Genet.">
        <title>Improved pea reference genome and pan-genome highlight genomic features and evolutionary characteristics.</title>
        <authorList>
            <person name="Yang T."/>
            <person name="Liu R."/>
            <person name="Luo Y."/>
            <person name="Hu S."/>
            <person name="Wang D."/>
            <person name="Wang C."/>
            <person name="Pandey M.K."/>
            <person name="Ge S."/>
            <person name="Xu Q."/>
            <person name="Li N."/>
            <person name="Li G."/>
            <person name="Huang Y."/>
            <person name="Saxena R.K."/>
            <person name="Ji Y."/>
            <person name="Li M."/>
            <person name="Yan X."/>
            <person name="He Y."/>
            <person name="Liu Y."/>
            <person name="Wang X."/>
            <person name="Xiang C."/>
            <person name="Varshney R.K."/>
            <person name="Ding H."/>
            <person name="Gao S."/>
            <person name="Zong X."/>
        </authorList>
    </citation>
    <scope>NUCLEOTIDE SEQUENCE [LARGE SCALE GENOMIC DNA]</scope>
    <source>
        <strain evidence="2 3">cv. Zhongwan 6</strain>
    </source>
</reference>
<organism evidence="2 3">
    <name type="scientific">Pisum sativum</name>
    <name type="common">Garden pea</name>
    <name type="synonym">Lathyrus oleraceus</name>
    <dbReference type="NCBI Taxonomy" id="3888"/>
    <lineage>
        <taxon>Eukaryota</taxon>
        <taxon>Viridiplantae</taxon>
        <taxon>Streptophyta</taxon>
        <taxon>Embryophyta</taxon>
        <taxon>Tracheophyta</taxon>
        <taxon>Spermatophyta</taxon>
        <taxon>Magnoliopsida</taxon>
        <taxon>eudicotyledons</taxon>
        <taxon>Gunneridae</taxon>
        <taxon>Pentapetalae</taxon>
        <taxon>rosids</taxon>
        <taxon>fabids</taxon>
        <taxon>Fabales</taxon>
        <taxon>Fabaceae</taxon>
        <taxon>Papilionoideae</taxon>
        <taxon>50 kb inversion clade</taxon>
        <taxon>NPAAA clade</taxon>
        <taxon>Hologalegina</taxon>
        <taxon>IRL clade</taxon>
        <taxon>Fabeae</taxon>
        <taxon>Lathyrus</taxon>
    </lineage>
</organism>
<keyword evidence="3" id="KW-1185">Reference proteome</keyword>
<dbReference type="PANTHER" id="PTHR47926">
    <property type="entry name" value="PENTATRICOPEPTIDE REPEAT-CONTAINING PROTEIN"/>
    <property type="match status" value="1"/>
</dbReference>
<dbReference type="PANTHER" id="PTHR47926:SF436">
    <property type="entry name" value="PENTATRICOPEPTIDE REPEAT-CONTAINING PROTEIN ELI1, CHLOROPLASTIC-LIKE ISOFORM X2"/>
    <property type="match status" value="1"/>
</dbReference>
<evidence type="ECO:0008006" key="4">
    <source>
        <dbReference type="Google" id="ProtNLM"/>
    </source>
</evidence>
<dbReference type="EMBL" id="JAMSHJ010000004">
    <property type="protein sequence ID" value="KAI5416312.1"/>
    <property type="molecule type" value="Genomic_DNA"/>
</dbReference>